<dbReference type="AlphaFoldDB" id="A0A1X7SDA7"/>
<dbReference type="InParanoid" id="A0A1X7SDA7"/>
<name>A0A1X7SDA7_AMPQE</name>
<evidence type="ECO:0000313" key="1">
    <source>
        <dbReference type="EnsemblMetazoa" id="Aqu2.1.00039_001"/>
    </source>
</evidence>
<sequence>NSIIDLSQTPYTSDPLWDGQGCGSNETACCNVPGIPWFHRDYGSNTTTDYIELRVCGDEGTTNEDVPVSFYDIYVK</sequence>
<proteinExistence type="predicted"/>
<protein>
    <submittedName>
        <fullName evidence="1">Uncharacterized protein</fullName>
    </submittedName>
</protein>
<organism evidence="1">
    <name type="scientific">Amphimedon queenslandica</name>
    <name type="common">Sponge</name>
    <dbReference type="NCBI Taxonomy" id="400682"/>
    <lineage>
        <taxon>Eukaryota</taxon>
        <taxon>Metazoa</taxon>
        <taxon>Porifera</taxon>
        <taxon>Demospongiae</taxon>
        <taxon>Heteroscleromorpha</taxon>
        <taxon>Haplosclerida</taxon>
        <taxon>Niphatidae</taxon>
        <taxon>Amphimedon</taxon>
    </lineage>
</organism>
<reference evidence="1" key="1">
    <citation type="submission" date="2017-05" db="UniProtKB">
        <authorList>
            <consortium name="EnsemblMetazoa"/>
        </authorList>
    </citation>
    <scope>IDENTIFICATION</scope>
</reference>
<accession>A0A1X7SDA7</accession>
<dbReference type="EnsemblMetazoa" id="Aqu2.1.00039_001">
    <property type="protein sequence ID" value="Aqu2.1.00039_001"/>
    <property type="gene ID" value="Aqu2.1.00039"/>
</dbReference>